<comment type="caution">
    <text evidence="1">The sequence shown here is derived from an EMBL/GenBank/DDBJ whole genome shotgun (WGS) entry which is preliminary data.</text>
</comment>
<dbReference type="EMBL" id="CAJVRL010000096">
    <property type="protein sequence ID" value="CAG8960153.1"/>
    <property type="molecule type" value="Genomic_DNA"/>
</dbReference>
<accession>A0A9N9L8S4</accession>
<gene>
    <name evidence="1" type="ORF">HYFRA_00010632</name>
</gene>
<organism evidence="1 2">
    <name type="scientific">Hymenoscyphus fraxineus</name>
    <dbReference type="NCBI Taxonomy" id="746836"/>
    <lineage>
        <taxon>Eukaryota</taxon>
        <taxon>Fungi</taxon>
        <taxon>Dikarya</taxon>
        <taxon>Ascomycota</taxon>
        <taxon>Pezizomycotina</taxon>
        <taxon>Leotiomycetes</taxon>
        <taxon>Helotiales</taxon>
        <taxon>Helotiaceae</taxon>
        <taxon>Hymenoscyphus</taxon>
    </lineage>
</organism>
<name>A0A9N9L8S4_9HELO</name>
<evidence type="ECO:0000313" key="1">
    <source>
        <dbReference type="EMBL" id="CAG8960153.1"/>
    </source>
</evidence>
<dbReference type="Proteomes" id="UP000696280">
    <property type="component" value="Unassembled WGS sequence"/>
</dbReference>
<keyword evidence="2" id="KW-1185">Reference proteome</keyword>
<sequence length="159" mass="18209">MSAQYINISDLTIVVVRNLEDWLQVLATDRVVSIQLAPELEAYLRAHPPSSDTLLDPESRSALQELRNMFDEARNAVLQDQALRRTEPLTIIHGDEPGVFTTNWMLGNVNELKDAFRLYEILIPQDKGYQFTLRLKPEFEAELMNDPEVASILEEIRQG</sequence>
<protein>
    <submittedName>
        <fullName evidence="1">Uncharacterized protein</fullName>
    </submittedName>
</protein>
<evidence type="ECO:0000313" key="2">
    <source>
        <dbReference type="Proteomes" id="UP000696280"/>
    </source>
</evidence>
<dbReference type="AlphaFoldDB" id="A0A9N9L8S4"/>
<proteinExistence type="predicted"/>
<dbReference type="OrthoDB" id="10341701at2759"/>
<reference evidence="1" key="1">
    <citation type="submission" date="2021-07" db="EMBL/GenBank/DDBJ databases">
        <authorList>
            <person name="Durling M."/>
        </authorList>
    </citation>
    <scope>NUCLEOTIDE SEQUENCE</scope>
</reference>